<accession>A0ABR1CFA1</accession>
<protein>
    <recommendedName>
        <fullName evidence="1">Protein kinase domain-containing protein</fullName>
    </recommendedName>
</protein>
<dbReference type="EMBL" id="JAVFWL010000002">
    <property type="protein sequence ID" value="KAK6736358.1"/>
    <property type="molecule type" value="Genomic_DNA"/>
</dbReference>
<comment type="caution">
    <text evidence="2">The sequence shown here is derived from an EMBL/GenBank/DDBJ whole genome shotgun (WGS) entry which is preliminary data.</text>
</comment>
<dbReference type="InterPro" id="IPR011009">
    <property type="entry name" value="Kinase-like_dom_sf"/>
</dbReference>
<name>A0ABR1CFA1_NECAM</name>
<reference evidence="2 3" key="1">
    <citation type="submission" date="2023-08" db="EMBL/GenBank/DDBJ databases">
        <title>A Necator americanus chromosomal reference genome.</title>
        <authorList>
            <person name="Ilik V."/>
            <person name="Petrzelkova K.J."/>
            <person name="Pardy F."/>
            <person name="Fuh T."/>
            <person name="Niatou-Singa F.S."/>
            <person name="Gouil Q."/>
            <person name="Baker L."/>
            <person name="Ritchie M.E."/>
            <person name="Jex A.R."/>
            <person name="Gazzola D."/>
            <person name="Li H."/>
            <person name="Toshio Fujiwara R."/>
            <person name="Zhan B."/>
            <person name="Aroian R.V."/>
            <person name="Pafco B."/>
            <person name="Schwarz E.M."/>
        </authorList>
    </citation>
    <scope>NUCLEOTIDE SEQUENCE [LARGE SCALE GENOMIC DNA]</scope>
    <source>
        <strain evidence="2 3">Aroian</strain>
        <tissue evidence="2">Whole animal</tissue>
    </source>
</reference>
<organism evidence="2 3">
    <name type="scientific">Necator americanus</name>
    <name type="common">Human hookworm</name>
    <dbReference type="NCBI Taxonomy" id="51031"/>
    <lineage>
        <taxon>Eukaryota</taxon>
        <taxon>Metazoa</taxon>
        <taxon>Ecdysozoa</taxon>
        <taxon>Nematoda</taxon>
        <taxon>Chromadorea</taxon>
        <taxon>Rhabditida</taxon>
        <taxon>Rhabditina</taxon>
        <taxon>Rhabditomorpha</taxon>
        <taxon>Strongyloidea</taxon>
        <taxon>Ancylostomatidae</taxon>
        <taxon>Bunostominae</taxon>
        <taxon>Necator</taxon>
    </lineage>
</organism>
<sequence>MESRVREKEMSALLGTAHDLDLDAEEEEQKGNVVLTSKRKNRYEIVKPLVSGNNSTVYLVNHIRENGSITKMAMKAENQGINPESTGFALANEIRFLVEYQKRWRDQVRGCDHLLPICDYGHSKKYKFFIMPLLGPNLDQLREEMKREFSPGTAVRLSLQALDAVSMLHQIKILHTRIEPSHLCIGTEHKRNMLFLIGLGHIVTFSKAPTWNRKARYSPRAIANKSVSNMELECWFFTLLDLLCRNELPWNKFKNMTKETVEERKLVMFNSAAAGGLQHRGSALAHVPGEVRALCVIMNKSSFKAADLRYQLIKYLNRTNVSLHSPYEWEETTEYLASKDIKPESNLYKQNVSAIHKCTKELMKNYKPPQKDPDSLISGEG</sequence>
<dbReference type="PANTHER" id="PTHR11909">
    <property type="entry name" value="CASEIN KINASE-RELATED"/>
    <property type="match status" value="1"/>
</dbReference>
<dbReference type="PROSITE" id="PS50011">
    <property type="entry name" value="PROTEIN_KINASE_DOM"/>
    <property type="match status" value="1"/>
</dbReference>
<evidence type="ECO:0000313" key="2">
    <source>
        <dbReference type="EMBL" id="KAK6736358.1"/>
    </source>
</evidence>
<dbReference type="Proteomes" id="UP001303046">
    <property type="component" value="Unassembled WGS sequence"/>
</dbReference>
<proteinExistence type="predicted"/>
<dbReference type="SUPFAM" id="SSF56112">
    <property type="entry name" value="Protein kinase-like (PK-like)"/>
    <property type="match status" value="1"/>
</dbReference>
<keyword evidence="3" id="KW-1185">Reference proteome</keyword>
<evidence type="ECO:0000313" key="3">
    <source>
        <dbReference type="Proteomes" id="UP001303046"/>
    </source>
</evidence>
<dbReference type="SMART" id="SM00220">
    <property type="entry name" value="S_TKc"/>
    <property type="match status" value="1"/>
</dbReference>
<dbReference type="Gene3D" id="1.10.510.10">
    <property type="entry name" value="Transferase(Phosphotransferase) domain 1"/>
    <property type="match status" value="1"/>
</dbReference>
<dbReference type="InterPro" id="IPR050235">
    <property type="entry name" value="CK1_Ser-Thr_kinase"/>
</dbReference>
<feature type="domain" description="Protein kinase" evidence="1">
    <location>
        <begin position="43"/>
        <end position="336"/>
    </location>
</feature>
<evidence type="ECO:0000259" key="1">
    <source>
        <dbReference type="PROSITE" id="PS50011"/>
    </source>
</evidence>
<gene>
    <name evidence="2" type="primary">Necator_chrII.g6982</name>
    <name evidence="2" type="ORF">RB195_019189</name>
</gene>
<dbReference type="InterPro" id="IPR000719">
    <property type="entry name" value="Prot_kinase_dom"/>
</dbReference>